<dbReference type="AlphaFoldDB" id="A0A0A7PBU3"/>
<dbReference type="KEGG" id="sphk:SKP52_02695"/>
<evidence type="ECO:0000313" key="3">
    <source>
        <dbReference type="Proteomes" id="UP000030907"/>
    </source>
</evidence>
<dbReference type="HOGENOM" id="CLU_352988_0_0_5"/>
<dbReference type="STRING" id="1515612.SKP52_02695"/>
<dbReference type="EMBL" id="CP009122">
    <property type="protein sequence ID" value="AJA07470.1"/>
    <property type="molecule type" value="Genomic_DNA"/>
</dbReference>
<sequence>MDVAALSLSVDSKDVVSATADLDKFAASADRAAAAGGKLSGGGNAAKLAGDYSRAARAADQAGGAVTKAAAAVNAANAHVVTYRNHLQGIVTASGQAAAAQTTMATAVTRSAMATQQADAHVIAHRANLERLATANAAAAAASGTAAPRIAAVGVSGRAAGAILSGLAGILGGLAGVIIGSVVSALVEMAAKLFDTTEDAKKLAEAFDTTSFSTYALSDAQGILSGVFDLTTGKIKTQTGALHDLARAQLLVAQAQSMGKLAEHNSYLSNVGSETGRTEKKWWEGGGVRDPKTGGYGLGWYAPTWEAKVAQGVQAGTMKPEDAMRTLSGMQASGNIKNETYTKLLGAVTGIGLEKENQKLLEKALDSLESGKLDSAFLKPDAAKKPPKGRSGGKTDAEKIADLVRNAEAEITVEQNRSKAVQMSAEAAAELEQRTKLLNAASSAGLKITPALTGQIDKLAAAYADAKVAADVAEVTKGVTDDIDKRRAALADEAKLIGLRGEAYDRARREMDAQRKLSDALPNGAIAVTGNLTGKESDEIEQNNRLERIARIKQAGEDAAYAMDLERRAIGLTGAAAIEYAYISERLIEAKRAGIELSPAEVAAINAAGSAYANTRYEVDKTAKSLADSREITMGFFSDWSSGVRESGNIFKSFADAAVNSINRIIDKLIEAAIQQMFFNSVAGASGGGGFLASIGGFLGFANGGAFGTAQKFAKGGAFTNQIVTSPTLFKFANGAAMGEMGEAGPEAIMPLTRGPDGKLGVQSHGGGRPSVRMGDVYLEIRLEGAMTPETVIAIAREAGEQAVTTIRRDFASIAAEYETNGAVVE</sequence>
<keyword evidence="3" id="KW-1185">Reference proteome</keyword>
<organism evidence="2 3">
    <name type="scientific">Sphingopyxis fribergensis</name>
    <dbReference type="NCBI Taxonomy" id="1515612"/>
    <lineage>
        <taxon>Bacteria</taxon>
        <taxon>Pseudomonadati</taxon>
        <taxon>Pseudomonadota</taxon>
        <taxon>Alphaproteobacteria</taxon>
        <taxon>Sphingomonadales</taxon>
        <taxon>Sphingomonadaceae</taxon>
        <taxon>Sphingopyxis</taxon>
    </lineage>
</organism>
<evidence type="ECO:0000256" key="1">
    <source>
        <dbReference type="SAM" id="MobiDB-lite"/>
    </source>
</evidence>
<evidence type="ECO:0000313" key="2">
    <source>
        <dbReference type="EMBL" id="AJA07470.1"/>
    </source>
</evidence>
<proteinExistence type="predicted"/>
<accession>A0A0A7PBU3</accession>
<dbReference type="Proteomes" id="UP000030907">
    <property type="component" value="Chromosome"/>
</dbReference>
<gene>
    <name evidence="2" type="ORF">SKP52_02695</name>
</gene>
<name>A0A0A7PBU3_9SPHN</name>
<feature type="region of interest" description="Disordered" evidence="1">
    <location>
        <begin position="378"/>
        <end position="398"/>
    </location>
</feature>
<reference evidence="2 3" key="1">
    <citation type="journal article" date="2015" name="Int. J. Syst. Evol. Microbiol.">
        <title>Description of Sphingopyxis fribergensis sp. nov. - a soil bacterium with the ability to degrade styrene and phenylacetic acid.</title>
        <authorList>
            <person name="Oelschlagel M."/>
            <person name="Ruckert C."/>
            <person name="Kalinowski J."/>
            <person name="Schmidt G."/>
            <person name="Schlomann M."/>
            <person name="Tischler D."/>
        </authorList>
    </citation>
    <scope>NUCLEOTIDE SEQUENCE [LARGE SCALE GENOMIC DNA]</scope>
    <source>
        <strain evidence="2 3">Kp5.2</strain>
    </source>
</reference>
<protein>
    <submittedName>
        <fullName evidence="2">Uncharacterized protein</fullName>
    </submittedName>
</protein>